<dbReference type="SUPFAM" id="SSF52743">
    <property type="entry name" value="Subtilisin-like"/>
    <property type="match status" value="1"/>
</dbReference>
<feature type="active site" description="Charge relay system" evidence="6">
    <location>
        <position position="250"/>
    </location>
</feature>
<feature type="disulfide bond" evidence="5">
    <location>
        <begin position="806"/>
        <end position="816"/>
    </location>
</feature>
<name>A0ABR2JTK5_9EUKA</name>
<dbReference type="PROSITE" id="PS00136">
    <property type="entry name" value="SUBTILASE_ASP"/>
    <property type="match status" value="1"/>
</dbReference>
<dbReference type="PANTHER" id="PTHR43399:SF4">
    <property type="entry name" value="CELL WALL-ASSOCIATED PROTEASE"/>
    <property type="match status" value="1"/>
</dbReference>
<dbReference type="PROSITE" id="PS50026">
    <property type="entry name" value="EGF_3"/>
    <property type="match status" value="1"/>
</dbReference>
<dbReference type="InterPro" id="IPR008979">
    <property type="entry name" value="Galactose-bd-like_sf"/>
</dbReference>
<dbReference type="PROSITE" id="PS01186">
    <property type="entry name" value="EGF_2"/>
    <property type="match status" value="1"/>
</dbReference>
<evidence type="ECO:0000256" key="1">
    <source>
        <dbReference type="ARBA" id="ARBA00011073"/>
    </source>
</evidence>
<evidence type="ECO:0000256" key="5">
    <source>
        <dbReference type="PROSITE-ProRule" id="PRU00076"/>
    </source>
</evidence>
<dbReference type="InterPro" id="IPR015500">
    <property type="entry name" value="Peptidase_S8_subtilisin-rel"/>
</dbReference>
<organism evidence="10 11">
    <name type="scientific">Tritrichomonas musculus</name>
    <dbReference type="NCBI Taxonomy" id="1915356"/>
    <lineage>
        <taxon>Eukaryota</taxon>
        <taxon>Metamonada</taxon>
        <taxon>Parabasalia</taxon>
        <taxon>Tritrichomonadida</taxon>
        <taxon>Tritrichomonadidae</taxon>
        <taxon>Tritrichomonas</taxon>
    </lineage>
</organism>
<keyword evidence="8" id="KW-1133">Transmembrane helix</keyword>
<dbReference type="EMBL" id="JAPFFF010000009">
    <property type="protein sequence ID" value="KAK8882128.1"/>
    <property type="molecule type" value="Genomic_DNA"/>
</dbReference>
<dbReference type="PRINTS" id="PR00723">
    <property type="entry name" value="SUBTILISIN"/>
</dbReference>
<dbReference type="Pfam" id="PF00082">
    <property type="entry name" value="Peptidase_S8"/>
    <property type="match status" value="1"/>
</dbReference>
<proteinExistence type="inferred from homology"/>
<keyword evidence="4 6" id="KW-0720">Serine protease</keyword>
<dbReference type="InterPro" id="IPR023828">
    <property type="entry name" value="Peptidase_S8_Ser-AS"/>
</dbReference>
<dbReference type="PROSITE" id="PS00138">
    <property type="entry name" value="SUBTILASE_SER"/>
    <property type="match status" value="1"/>
</dbReference>
<keyword evidence="2 6" id="KW-0645">Protease</keyword>
<keyword evidence="3 6" id="KW-0378">Hydrolase</keyword>
<evidence type="ECO:0000313" key="11">
    <source>
        <dbReference type="Proteomes" id="UP001470230"/>
    </source>
</evidence>
<reference evidence="10 11" key="1">
    <citation type="submission" date="2024-04" db="EMBL/GenBank/DDBJ databases">
        <title>Tritrichomonas musculus Genome.</title>
        <authorList>
            <person name="Alves-Ferreira E."/>
            <person name="Grigg M."/>
            <person name="Lorenzi H."/>
            <person name="Galac M."/>
        </authorList>
    </citation>
    <scope>NUCLEOTIDE SEQUENCE [LARGE SCALE GENOMIC DNA]</scope>
    <source>
        <strain evidence="10 11">EAF2021</strain>
    </source>
</reference>
<keyword evidence="8" id="KW-0472">Membrane</keyword>
<keyword evidence="5" id="KW-0245">EGF-like domain</keyword>
<evidence type="ECO:0000259" key="9">
    <source>
        <dbReference type="PROSITE" id="PS50026"/>
    </source>
</evidence>
<evidence type="ECO:0000256" key="3">
    <source>
        <dbReference type="ARBA" id="ARBA00022801"/>
    </source>
</evidence>
<protein>
    <recommendedName>
        <fullName evidence="9">EGF-like domain-containing protein</fullName>
    </recommendedName>
</protein>
<evidence type="ECO:0000256" key="8">
    <source>
        <dbReference type="SAM" id="Phobius"/>
    </source>
</evidence>
<dbReference type="Gene3D" id="3.40.50.200">
    <property type="entry name" value="Peptidase S8/S53 domain"/>
    <property type="match status" value="2"/>
</dbReference>
<dbReference type="InterPro" id="IPR034058">
    <property type="entry name" value="TagA/B/C/D_pept_dom"/>
</dbReference>
<dbReference type="Gene3D" id="2.60.120.380">
    <property type="match status" value="1"/>
</dbReference>
<gene>
    <name evidence="10" type="ORF">M9Y10_044768</name>
</gene>
<dbReference type="SUPFAM" id="SSF49785">
    <property type="entry name" value="Galactose-binding domain-like"/>
    <property type="match status" value="1"/>
</dbReference>
<comment type="caution">
    <text evidence="5">Lacks conserved residue(s) required for the propagation of feature annotation.</text>
</comment>
<keyword evidence="11" id="KW-1185">Reference proteome</keyword>
<comment type="similarity">
    <text evidence="1 6 7">Belongs to the peptidase S8 family.</text>
</comment>
<feature type="domain" description="EGF-like" evidence="9">
    <location>
        <begin position="802"/>
        <end position="834"/>
    </location>
</feature>
<dbReference type="PROSITE" id="PS00137">
    <property type="entry name" value="SUBTILASE_HIS"/>
    <property type="match status" value="1"/>
</dbReference>
<dbReference type="InterPro" id="IPR022398">
    <property type="entry name" value="Peptidase_S8_His-AS"/>
</dbReference>
<dbReference type="InterPro" id="IPR023827">
    <property type="entry name" value="Peptidase_S8_Asp-AS"/>
</dbReference>
<evidence type="ECO:0000256" key="4">
    <source>
        <dbReference type="ARBA" id="ARBA00022825"/>
    </source>
</evidence>
<evidence type="ECO:0000313" key="10">
    <source>
        <dbReference type="EMBL" id="KAK8882128.1"/>
    </source>
</evidence>
<feature type="transmembrane region" description="Helical" evidence="8">
    <location>
        <begin position="965"/>
        <end position="990"/>
    </location>
</feature>
<keyword evidence="5" id="KW-1015">Disulfide bond</keyword>
<evidence type="ECO:0000256" key="2">
    <source>
        <dbReference type="ARBA" id="ARBA00022670"/>
    </source>
</evidence>
<dbReference type="InterPro" id="IPR036852">
    <property type="entry name" value="Peptidase_S8/S53_dom_sf"/>
</dbReference>
<evidence type="ECO:0000256" key="7">
    <source>
        <dbReference type="RuleBase" id="RU003355"/>
    </source>
</evidence>
<dbReference type="CDD" id="cd04842">
    <property type="entry name" value="Peptidases_S8_Kp43_protease"/>
    <property type="match status" value="1"/>
</dbReference>
<dbReference type="InterPro" id="IPR051048">
    <property type="entry name" value="Peptidase_S8/S53_subtilisin"/>
</dbReference>
<dbReference type="InterPro" id="IPR000742">
    <property type="entry name" value="EGF"/>
</dbReference>
<feature type="active site" description="Charge relay system" evidence="6">
    <location>
        <position position="203"/>
    </location>
</feature>
<keyword evidence="8" id="KW-0812">Transmembrane</keyword>
<dbReference type="InterPro" id="IPR000209">
    <property type="entry name" value="Peptidase_S8/S53_dom"/>
</dbReference>
<feature type="disulfide bond" evidence="5">
    <location>
        <begin position="824"/>
        <end position="833"/>
    </location>
</feature>
<evidence type="ECO:0000256" key="6">
    <source>
        <dbReference type="PROSITE-ProRule" id="PRU01240"/>
    </source>
</evidence>
<accession>A0ABR2JTK5</accession>
<comment type="caution">
    <text evidence="10">The sequence shown here is derived from an EMBL/GenBank/DDBJ whole genome shotgun (WGS) entry which is preliminary data.</text>
</comment>
<dbReference type="PANTHER" id="PTHR43399">
    <property type="entry name" value="SUBTILISIN-RELATED"/>
    <property type="match status" value="1"/>
</dbReference>
<feature type="active site" description="Charge relay system" evidence="6">
    <location>
        <position position="577"/>
    </location>
</feature>
<sequence>MTHAGSINYLNFSPYQIFSQSQIPLTITSHWFLIRVLTSIINLTTFGNPMKIYFTSENMVANGWFKMYLNKEQQAFLKNSKKFELYPIKNLHKTSLLKSLENQNCYVYASSDWVPPPGAHIVSRITNTLSLVKNLTINKDVKNDDRILTIKPAPRRKLNNRYNSGFLQTHHQKSVYDHGIFAPIRSLHNIGLDGSGQVINIVDTGIDAFHPMFYDPVNTLSSISGKTNTKHRKILRIETYADNLDYYSGHGTHVSGIAAGNAYCTQDKCGISQYNGIAPGAKIYFSDIGFSQVPGDLSEEFDLSEQAKLLYSLDSYISSNSWSYDTPYREDMFIYDYSAYKNPNILYLFAAGNDYSYFTINSPSCAKNVASVGATNSVTSSSAEYSGYIQLTNGTYSIDCFERSDRIIRSMGLAEKMTYITNRPIINYYINGSDVNPEDFKDKIVIMNADCITDNSRICDAYDDLIKRGAAACAYPTCFRFRCLSYPIPAFSIPVENLSEVMQMNMASIFPYEGNDDEDLPEAAALSSKGPSDMALSKPDFAVPGYQVISAKSHGTSENPPVTAEFSSNFVQMSGTSMATPAGSAIAIIIRQFFIDGFYPGLKKNSGKSITPSSVLIRSMIANSADKPIKLKTAEPAGPDFDLGFGIPCLERVFGYKGSGLRIVDNVQMASQNHHIYHIKLDSNSTDLIVTMTYLDPPLNPDNDAHFFADLDLAVKSPTGKYYIGNGVDKKLADSDSFSTSERVIINKEEIPKDGGDFEIHVLSNEYALESETISYSVVVNGPFEQANFDKNPTFLAYNEANGNDCIKGCNGDGKCNDKGFCKCNEGFTGISCNTTIYPITEGQINSDTYDHKKIKYFKISPKTPTPNLTFVDFRLETESYEATIFFCTSTDENPGKITNPEWECHQAKQNFYSTELSLDEKFKSLYLAIYTSYHKPVKVTILQILFSSKDRPKTPSPPKNTKKILFIVGCAVCGLIFALLITGLIIFIVKYIQKKKKDPIADVNEAIVATVNTYDVDATESI</sequence>
<dbReference type="PROSITE" id="PS51892">
    <property type="entry name" value="SUBTILASE"/>
    <property type="match status" value="1"/>
</dbReference>
<dbReference type="PROSITE" id="PS00022">
    <property type="entry name" value="EGF_1"/>
    <property type="match status" value="1"/>
</dbReference>
<dbReference type="Proteomes" id="UP001470230">
    <property type="component" value="Unassembled WGS sequence"/>
</dbReference>